<keyword evidence="3" id="KW-1185">Reference proteome</keyword>
<feature type="domain" description="Capsule synthesis protein CapA" evidence="1">
    <location>
        <begin position="50"/>
        <end position="76"/>
    </location>
</feature>
<comment type="caution">
    <text evidence="2">The sequence shown here is derived from an EMBL/GenBank/DDBJ whole genome shotgun (WGS) entry which is preliminary data.</text>
</comment>
<reference evidence="2" key="1">
    <citation type="submission" date="2021-06" db="EMBL/GenBank/DDBJ databases">
        <authorList>
            <person name="Kallberg Y."/>
            <person name="Tangrot J."/>
            <person name="Rosling A."/>
        </authorList>
    </citation>
    <scope>NUCLEOTIDE SEQUENCE</scope>
    <source>
        <strain evidence="2">BR232B</strain>
    </source>
</reference>
<dbReference type="InterPro" id="IPR019079">
    <property type="entry name" value="Capsule_synth_CapA"/>
</dbReference>
<dbReference type="EMBL" id="CAJVPI010000161">
    <property type="protein sequence ID" value="CAG8492068.1"/>
    <property type="molecule type" value="Genomic_DNA"/>
</dbReference>
<sequence>MSLIGISLRIACFSASDHPQEWAAHPTTSGESKNVHRSGIYYVNPEKRKNCHHVKALEFYKGKLIIYGCGDFIDDYAVDEEYRNDLGFIYTVILTTTAPNAQVSPKNLTSITFDRICLTPVQIKNLQVNILNRHEKEYGWLGQKMRTLCEKVGSIVEDEKGGCFLVKQ</sequence>
<accession>A0A9N8ZFX8</accession>
<gene>
    <name evidence="2" type="ORF">PBRASI_LOCUS2160</name>
</gene>
<proteinExistence type="predicted"/>
<name>A0A9N8ZFX8_9GLOM</name>
<dbReference type="Pfam" id="PF09587">
    <property type="entry name" value="PGA_cap"/>
    <property type="match status" value="1"/>
</dbReference>
<dbReference type="OrthoDB" id="189619at2759"/>
<dbReference type="Proteomes" id="UP000789739">
    <property type="component" value="Unassembled WGS sequence"/>
</dbReference>
<organism evidence="2 3">
    <name type="scientific">Paraglomus brasilianum</name>
    <dbReference type="NCBI Taxonomy" id="144538"/>
    <lineage>
        <taxon>Eukaryota</taxon>
        <taxon>Fungi</taxon>
        <taxon>Fungi incertae sedis</taxon>
        <taxon>Mucoromycota</taxon>
        <taxon>Glomeromycotina</taxon>
        <taxon>Glomeromycetes</taxon>
        <taxon>Paraglomerales</taxon>
        <taxon>Paraglomeraceae</taxon>
        <taxon>Paraglomus</taxon>
    </lineage>
</organism>
<evidence type="ECO:0000259" key="1">
    <source>
        <dbReference type="Pfam" id="PF09587"/>
    </source>
</evidence>
<evidence type="ECO:0000313" key="3">
    <source>
        <dbReference type="Proteomes" id="UP000789739"/>
    </source>
</evidence>
<evidence type="ECO:0000313" key="2">
    <source>
        <dbReference type="EMBL" id="CAG8492068.1"/>
    </source>
</evidence>
<protein>
    <submittedName>
        <fullName evidence="2">5941_t:CDS:1</fullName>
    </submittedName>
</protein>
<dbReference type="AlphaFoldDB" id="A0A9N8ZFX8"/>